<comment type="caution">
    <text evidence="1">The sequence shown here is derived from an EMBL/GenBank/DDBJ whole genome shotgun (WGS) entry which is preliminary data.</text>
</comment>
<accession>A0AAP0J0S6</accession>
<keyword evidence="2" id="KW-1185">Reference proteome</keyword>
<dbReference type="Proteomes" id="UP001417504">
    <property type="component" value="Unassembled WGS sequence"/>
</dbReference>
<dbReference type="AlphaFoldDB" id="A0AAP0J0S6"/>
<evidence type="ECO:0000313" key="1">
    <source>
        <dbReference type="EMBL" id="KAK9124021.1"/>
    </source>
</evidence>
<dbReference type="EMBL" id="JBBNAE010000005">
    <property type="protein sequence ID" value="KAK9124021.1"/>
    <property type="molecule type" value="Genomic_DNA"/>
</dbReference>
<proteinExistence type="predicted"/>
<organism evidence="1 2">
    <name type="scientific">Stephania japonica</name>
    <dbReference type="NCBI Taxonomy" id="461633"/>
    <lineage>
        <taxon>Eukaryota</taxon>
        <taxon>Viridiplantae</taxon>
        <taxon>Streptophyta</taxon>
        <taxon>Embryophyta</taxon>
        <taxon>Tracheophyta</taxon>
        <taxon>Spermatophyta</taxon>
        <taxon>Magnoliopsida</taxon>
        <taxon>Ranunculales</taxon>
        <taxon>Menispermaceae</taxon>
        <taxon>Menispermoideae</taxon>
        <taxon>Cissampelideae</taxon>
        <taxon>Stephania</taxon>
    </lineage>
</organism>
<name>A0AAP0J0S6_9MAGN</name>
<reference evidence="1 2" key="1">
    <citation type="submission" date="2024-01" db="EMBL/GenBank/DDBJ databases">
        <title>Genome assemblies of Stephania.</title>
        <authorList>
            <person name="Yang L."/>
        </authorList>
    </citation>
    <scope>NUCLEOTIDE SEQUENCE [LARGE SCALE GENOMIC DNA]</scope>
    <source>
        <strain evidence="1">QJT</strain>
        <tissue evidence="1">Leaf</tissue>
    </source>
</reference>
<sequence length="49" mass="5962">MYRIVMLIRSTEEHMDREVLFKGTNLFCQRNKKTAKLKMLRGVFKKKML</sequence>
<protein>
    <submittedName>
        <fullName evidence="1">Uncharacterized protein</fullName>
    </submittedName>
</protein>
<evidence type="ECO:0000313" key="2">
    <source>
        <dbReference type="Proteomes" id="UP001417504"/>
    </source>
</evidence>
<gene>
    <name evidence="1" type="ORF">Sjap_013623</name>
</gene>